<reference evidence="1 2" key="1">
    <citation type="submission" date="2019-02" db="EMBL/GenBank/DDBJ databases">
        <title>Deep-cultivation of Planctomycetes and their phenomic and genomic characterization uncovers novel biology.</title>
        <authorList>
            <person name="Wiegand S."/>
            <person name="Jogler M."/>
            <person name="Boedeker C."/>
            <person name="Pinto D."/>
            <person name="Vollmers J."/>
            <person name="Rivas-Marin E."/>
            <person name="Kohn T."/>
            <person name="Peeters S.H."/>
            <person name="Heuer A."/>
            <person name="Rast P."/>
            <person name="Oberbeckmann S."/>
            <person name="Bunk B."/>
            <person name="Jeske O."/>
            <person name="Meyerdierks A."/>
            <person name="Storesund J.E."/>
            <person name="Kallscheuer N."/>
            <person name="Luecker S."/>
            <person name="Lage O.M."/>
            <person name="Pohl T."/>
            <person name="Merkel B.J."/>
            <person name="Hornburger P."/>
            <person name="Mueller R.-W."/>
            <person name="Bruemmer F."/>
            <person name="Labrenz M."/>
            <person name="Spormann A.M."/>
            <person name="Op den Camp H."/>
            <person name="Overmann J."/>
            <person name="Amann R."/>
            <person name="Jetten M.S.M."/>
            <person name="Mascher T."/>
            <person name="Medema M.H."/>
            <person name="Devos D.P."/>
            <person name="Kaster A.-K."/>
            <person name="Ovreas L."/>
            <person name="Rohde M."/>
            <person name="Galperin M.Y."/>
            <person name="Jogler C."/>
        </authorList>
    </citation>
    <scope>NUCLEOTIDE SEQUENCE [LARGE SCALE GENOMIC DNA]</scope>
    <source>
        <strain evidence="1 2">ETA_A1</strain>
    </source>
</reference>
<dbReference type="RefSeq" id="WP_145239562.1">
    <property type="nucleotide sequence ID" value="NZ_CP036273.1"/>
</dbReference>
<dbReference type="Pfam" id="PF07394">
    <property type="entry name" value="DUF1501"/>
    <property type="match status" value="1"/>
</dbReference>
<dbReference type="PANTHER" id="PTHR43737">
    <property type="entry name" value="BLL7424 PROTEIN"/>
    <property type="match status" value="1"/>
</dbReference>
<sequence length="463" mass="50378">MLRVTGETAPLCDGFTRRELLRIGAVGLGGLSLPRLLRCRAAAAATGSRPRAKSVIVLFNGGGIPHHETWDPKPDAPAEIRGAFGVIPTRTPGLRVGELMPRTAGLTDKIAVVRTMVTGDNAHSTSGYQMLTGLPHVPLNRENATPGKPNDWPPYNAVVRALRPAVDGLPSSVVLPRRLANFDGLYPWPGTDAGALGRKYEAWSLDCDPSDPTFTTPGCEPSADLPASRVDHRRALLGRLDRHLADHPGTADHDRYRQQAIDLIAGRRGREAFDLTREPVTVRDRYGRTKHGQSVLLARRLVEAGVSLVQVNWASPDKKLPNGGGWDTHEKHNESLKGWLMPAMDRTYSALIEDLDQRGLLDETLVCWVAEFGHTPRFNAKGGRDHWGRVFSIALAGGGVRGGVVVGRTDRHAGEPTDDAVRPADYLATIFHCLGFDPDATIHDIEGRPLPVSRGRVIESVLR</sequence>
<dbReference type="InterPro" id="IPR006311">
    <property type="entry name" value="TAT_signal"/>
</dbReference>
<evidence type="ECO:0008006" key="3">
    <source>
        <dbReference type="Google" id="ProtNLM"/>
    </source>
</evidence>
<dbReference type="AlphaFoldDB" id="A0A517XU31"/>
<keyword evidence="2" id="KW-1185">Reference proteome</keyword>
<dbReference type="EMBL" id="CP036273">
    <property type="protein sequence ID" value="QDU21016.1"/>
    <property type="molecule type" value="Genomic_DNA"/>
</dbReference>
<proteinExistence type="predicted"/>
<name>A0A517XU31_9BACT</name>
<gene>
    <name evidence="1" type="ORF">ETAA1_29790</name>
</gene>
<dbReference type="Gene3D" id="3.40.720.10">
    <property type="entry name" value="Alkaline Phosphatase, subunit A"/>
    <property type="match status" value="1"/>
</dbReference>
<dbReference type="OrthoDB" id="127333at2"/>
<dbReference type="InterPro" id="IPR010869">
    <property type="entry name" value="DUF1501"/>
</dbReference>
<dbReference type="SUPFAM" id="SSF53649">
    <property type="entry name" value="Alkaline phosphatase-like"/>
    <property type="match status" value="1"/>
</dbReference>
<accession>A0A517XU31</accession>
<evidence type="ECO:0000313" key="2">
    <source>
        <dbReference type="Proteomes" id="UP000319576"/>
    </source>
</evidence>
<dbReference type="Proteomes" id="UP000319576">
    <property type="component" value="Chromosome"/>
</dbReference>
<organism evidence="1 2">
    <name type="scientific">Urbifossiella limnaea</name>
    <dbReference type="NCBI Taxonomy" id="2528023"/>
    <lineage>
        <taxon>Bacteria</taxon>
        <taxon>Pseudomonadati</taxon>
        <taxon>Planctomycetota</taxon>
        <taxon>Planctomycetia</taxon>
        <taxon>Gemmatales</taxon>
        <taxon>Gemmataceae</taxon>
        <taxon>Urbifossiella</taxon>
    </lineage>
</organism>
<dbReference type="PANTHER" id="PTHR43737:SF1">
    <property type="entry name" value="DUF1501 DOMAIN-CONTAINING PROTEIN"/>
    <property type="match status" value="1"/>
</dbReference>
<evidence type="ECO:0000313" key="1">
    <source>
        <dbReference type="EMBL" id="QDU21016.1"/>
    </source>
</evidence>
<dbReference type="PROSITE" id="PS51318">
    <property type="entry name" value="TAT"/>
    <property type="match status" value="1"/>
</dbReference>
<dbReference type="KEGG" id="uli:ETAA1_29790"/>
<dbReference type="InterPro" id="IPR017850">
    <property type="entry name" value="Alkaline_phosphatase_core_sf"/>
</dbReference>
<protein>
    <recommendedName>
        <fullName evidence="3">DUF1501 domain-containing protein</fullName>
    </recommendedName>
</protein>